<dbReference type="PROSITE" id="PS50011">
    <property type="entry name" value="PROTEIN_KINASE_DOM"/>
    <property type="match status" value="1"/>
</dbReference>
<feature type="compositionally biased region" description="Low complexity" evidence="7">
    <location>
        <begin position="778"/>
        <end position="789"/>
    </location>
</feature>
<feature type="region of interest" description="Disordered" evidence="7">
    <location>
        <begin position="382"/>
        <end position="442"/>
    </location>
</feature>
<evidence type="ECO:0000256" key="2">
    <source>
        <dbReference type="ARBA" id="ARBA00022527"/>
    </source>
</evidence>
<dbReference type="PANTHER" id="PTHR24345">
    <property type="entry name" value="SERINE/THREONINE-PROTEIN KINASE PLK"/>
    <property type="match status" value="1"/>
</dbReference>
<dbReference type="OrthoDB" id="408964at2759"/>
<evidence type="ECO:0000256" key="6">
    <source>
        <dbReference type="ARBA" id="ARBA00022840"/>
    </source>
</evidence>
<sequence>MSVDTSSASSQQPVDYPFNYELHEEIAPGTTSTVYRATCKRGRLRNRLVAVKKTTRHPSENVPSMKDPVSTASLHAALCHPSVVSLISFFLAPSGFYQVMEFCQFGSLTDLLSARTSNVLTEDELRGIARMLIDTLVYLRKERVLHRDINPSHLLMASDYRLKLSGFSSSTRLPTIDSTETAFCGSANYVSPEILVGQPYSFPTDVWSFGCVLVTCLSGQPAFFAPTPDKVFDNICSARYTLPDTVSYEVRDLISGLLQKNPSDRTPLHRLLSHPYFKPSLPVKSLSNLTQCHASQLHSQGLLSEINDNLSRPTRQYPSSISRSPTRLRPPPAKSFKAKHTVDIKRMPLEDITNITNLYQDDSLSLDDVDLLQAPPRRIVSAPAYPLPSMTRDINDSRHPTPALTADSGFPSASSLASLSEQRNRGISASLPPRFSSGRPLLASPRTQLNRVLSDPCAPPSQPPQLVDDAPRRLFSKATSSTAVSQGHLPGSPPASRPFGMKHRHDQAFGKAKTFSTRRLKTETHKVSRGQLVILPSRSVLVDFREGERRKGRPGKEVLVISSDGQNVEVYEAPHLSTPCCLAEPMATYTTDRLPTQYVKLYDDAAHLVDQLNSRIPKLVHYAEDARCSLMANGPPGDIEALLPGDDDPSSGRREAIRLRLHRGKRTLEVSRHVSKAGANKDVGEWMKKVLLLNNSLELAEEDLLALDGSERKALASLGDFLRICDVAEGMEDGGNFSAKTQALGEDGRMRLERVLRHWEDKPEDIASDQEVRERASRSSQSVVSSVVVPPRPRM</sequence>
<proteinExistence type="predicted"/>
<feature type="compositionally biased region" description="Basic and acidic residues" evidence="7">
    <location>
        <begin position="763"/>
        <end position="777"/>
    </location>
</feature>
<dbReference type="GO" id="GO:0005737">
    <property type="term" value="C:cytoplasm"/>
    <property type="evidence" value="ECO:0007669"/>
    <property type="project" value="UniProtKB-SubCell"/>
</dbReference>
<dbReference type="GO" id="GO:0005634">
    <property type="term" value="C:nucleus"/>
    <property type="evidence" value="ECO:0007669"/>
    <property type="project" value="TreeGrafter"/>
</dbReference>
<feature type="region of interest" description="Disordered" evidence="7">
    <location>
        <begin position="308"/>
        <end position="339"/>
    </location>
</feature>
<feature type="compositionally biased region" description="Polar residues" evidence="7">
    <location>
        <begin position="411"/>
        <end position="427"/>
    </location>
</feature>
<dbReference type="PROSITE" id="PS51984">
    <property type="entry name" value="CPB1"/>
    <property type="match status" value="1"/>
</dbReference>
<keyword evidence="11" id="KW-1185">Reference proteome</keyword>
<evidence type="ECO:0000256" key="7">
    <source>
        <dbReference type="SAM" id="MobiDB-lite"/>
    </source>
</evidence>
<dbReference type="STRING" id="1328759.A0A5C2S9C8"/>
<feature type="compositionally biased region" description="Polar residues" evidence="7">
    <location>
        <begin position="308"/>
        <end position="325"/>
    </location>
</feature>
<dbReference type="Proteomes" id="UP000313359">
    <property type="component" value="Unassembled WGS sequence"/>
</dbReference>
<reference evidence="10" key="1">
    <citation type="journal article" date="2018" name="Genome Biol. Evol.">
        <title>Genomics and development of Lentinus tigrinus, a white-rot wood-decaying mushroom with dimorphic fruiting bodies.</title>
        <authorList>
            <person name="Wu B."/>
            <person name="Xu Z."/>
            <person name="Knudson A."/>
            <person name="Carlson A."/>
            <person name="Chen N."/>
            <person name="Kovaka S."/>
            <person name="LaButti K."/>
            <person name="Lipzen A."/>
            <person name="Pennachio C."/>
            <person name="Riley R."/>
            <person name="Schakwitz W."/>
            <person name="Umezawa K."/>
            <person name="Ohm R.A."/>
            <person name="Grigoriev I.V."/>
            <person name="Nagy L.G."/>
            <person name="Gibbons J."/>
            <person name="Hibbett D."/>
        </authorList>
    </citation>
    <scope>NUCLEOTIDE SEQUENCE [LARGE SCALE GENOMIC DNA]</scope>
    <source>
        <strain evidence="10">ALCF2SS1-6</strain>
    </source>
</reference>
<dbReference type="Gene3D" id="1.10.510.10">
    <property type="entry name" value="Transferase(Phosphotransferase) domain 1"/>
    <property type="match status" value="1"/>
</dbReference>
<organism evidence="10 11">
    <name type="scientific">Lentinus tigrinus ALCF2SS1-6</name>
    <dbReference type="NCBI Taxonomy" id="1328759"/>
    <lineage>
        <taxon>Eukaryota</taxon>
        <taxon>Fungi</taxon>
        <taxon>Dikarya</taxon>
        <taxon>Basidiomycota</taxon>
        <taxon>Agaricomycotina</taxon>
        <taxon>Agaricomycetes</taxon>
        <taxon>Polyporales</taxon>
        <taxon>Polyporaceae</taxon>
        <taxon>Lentinus</taxon>
    </lineage>
</organism>
<dbReference type="InterPro" id="IPR000719">
    <property type="entry name" value="Prot_kinase_dom"/>
</dbReference>
<comment type="subcellular location">
    <subcellularLocation>
        <location evidence="1">Cytoplasm</location>
    </subcellularLocation>
</comment>
<evidence type="ECO:0000259" key="8">
    <source>
        <dbReference type="PROSITE" id="PS50011"/>
    </source>
</evidence>
<dbReference type="Gene3D" id="3.30.1120.120">
    <property type="match status" value="1"/>
</dbReference>
<evidence type="ECO:0000256" key="4">
    <source>
        <dbReference type="ARBA" id="ARBA00022741"/>
    </source>
</evidence>
<keyword evidence="4" id="KW-0547">Nucleotide-binding</keyword>
<name>A0A5C2S9C8_9APHY</name>
<dbReference type="InterPro" id="IPR011009">
    <property type="entry name" value="Kinase-like_dom_sf"/>
</dbReference>
<evidence type="ECO:0000256" key="3">
    <source>
        <dbReference type="ARBA" id="ARBA00022679"/>
    </source>
</evidence>
<dbReference type="AlphaFoldDB" id="A0A5C2S9C8"/>
<feature type="domain" description="Cryptic POLO box 1 (CPB1)" evidence="9">
    <location>
        <begin position="507"/>
        <end position="615"/>
    </location>
</feature>
<evidence type="ECO:0000313" key="11">
    <source>
        <dbReference type="Proteomes" id="UP000313359"/>
    </source>
</evidence>
<keyword evidence="3" id="KW-0808">Transferase</keyword>
<keyword evidence="6" id="KW-0067">ATP-binding</keyword>
<feature type="region of interest" description="Disordered" evidence="7">
    <location>
        <begin position="763"/>
        <end position="795"/>
    </location>
</feature>
<accession>A0A5C2S9C8</accession>
<dbReference type="SUPFAM" id="SSF56112">
    <property type="entry name" value="Protein kinase-like (PK-like)"/>
    <property type="match status" value="1"/>
</dbReference>
<evidence type="ECO:0000256" key="5">
    <source>
        <dbReference type="ARBA" id="ARBA00022777"/>
    </source>
</evidence>
<evidence type="ECO:0000259" key="9">
    <source>
        <dbReference type="PROSITE" id="PS51984"/>
    </source>
</evidence>
<dbReference type="InterPro" id="IPR033699">
    <property type="entry name" value="POLO_box_Plk4_1"/>
</dbReference>
<feature type="domain" description="Protein kinase" evidence="8">
    <location>
        <begin position="20"/>
        <end position="277"/>
    </location>
</feature>
<dbReference type="Pfam" id="PF00069">
    <property type="entry name" value="Pkinase"/>
    <property type="match status" value="1"/>
</dbReference>
<protein>
    <submittedName>
        <fullName evidence="10">Kinase-like protein</fullName>
    </submittedName>
</protein>
<dbReference type="Pfam" id="PF18190">
    <property type="entry name" value="Plk4_PB1"/>
    <property type="match status" value="1"/>
</dbReference>
<keyword evidence="5 10" id="KW-0418">Kinase</keyword>
<keyword evidence="2" id="KW-0723">Serine/threonine-protein kinase</keyword>
<dbReference type="InterPro" id="IPR046437">
    <property type="entry name" value="Ser_Thr-PK_POLO_box_1_sf"/>
</dbReference>
<dbReference type="GO" id="GO:0005524">
    <property type="term" value="F:ATP binding"/>
    <property type="evidence" value="ECO:0007669"/>
    <property type="project" value="UniProtKB-KW"/>
</dbReference>
<evidence type="ECO:0000256" key="1">
    <source>
        <dbReference type="ARBA" id="ARBA00004496"/>
    </source>
</evidence>
<evidence type="ECO:0000313" key="10">
    <source>
        <dbReference type="EMBL" id="RPD59769.1"/>
    </source>
</evidence>
<dbReference type="GO" id="GO:0004674">
    <property type="term" value="F:protein serine/threonine kinase activity"/>
    <property type="evidence" value="ECO:0007669"/>
    <property type="project" value="UniProtKB-KW"/>
</dbReference>
<gene>
    <name evidence="10" type="ORF">L227DRAFT_111873</name>
</gene>
<dbReference type="PANTHER" id="PTHR24345:SF91">
    <property type="entry name" value="SERINE_THREONINE-PROTEIN KINASE PLK4"/>
    <property type="match status" value="1"/>
</dbReference>
<dbReference type="EMBL" id="ML122268">
    <property type="protein sequence ID" value="RPD59769.1"/>
    <property type="molecule type" value="Genomic_DNA"/>
</dbReference>